<evidence type="ECO:0000313" key="2">
    <source>
        <dbReference type="EMBL" id="WOE75229.1"/>
    </source>
</evidence>
<accession>A0AA97HZY3</accession>
<dbReference type="Proteomes" id="UP001302429">
    <property type="component" value="Chromosome"/>
</dbReference>
<dbReference type="InterPro" id="IPR036046">
    <property type="entry name" value="Acylphosphatase-like_dom_sf"/>
</dbReference>
<sequence length="132" mass="14603">MRSVIYISSATSIFDKPALDALIQQCRAYNSKHDITGCLAYNGVNFLQLIEGPEEAIETCLERIIADSRHDGIVKIRDEAVGLREFPDWTMAGRLTPDAEGRASRGLMLDILQGARQATREIFEGFATLKSA</sequence>
<organism evidence="2 3">
    <name type="scientific">Alterisphingorhabdus coralli</name>
    <dbReference type="NCBI Taxonomy" id="3071408"/>
    <lineage>
        <taxon>Bacteria</taxon>
        <taxon>Pseudomonadati</taxon>
        <taxon>Pseudomonadota</taxon>
        <taxon>Alphaproteobacteria</taxon>
        <taxon>Sphingomonadales</taxon>
        <taxon>Sphingomonadaceae</taxon>
        <taxon>Alterisphingorhabdus (ex Yan et al. 2024)</taxon>
    </lineage>
</organism>
<dbReference type="RefSeq" id="WP_317081950.1">
    <property type="nucleotide sequence ID" value="NZ_CP136594.1"/>
</dbReference>
<dbReference type="SUPFAM" id="SSF54975">
    <property type="entry name" value="Acylphosphatase/BLUF domain-like"/>
    <property type="match status" value="1"/>
</dbReference>
<gene>
    <name evidence="2" type="ORF">RB602_00480</name>
</gene>
<keyword evidence="3" id="KW-1185">Reference proteome</keyword>
<dbReference type="Gene3D" id="3.30.70.100">
    <property type="match status" value="1"/>
</dbReference>
<reference evidence="2 3" key="1">
    <citation type="submission" date="2023-10" db="EMBL/GenBank/DDBJ databases">
        <title>Complete genome sequence of a Sphingomonadaceae bacterium.</title>
        <authorList>
            <person name="Yan C."/>
        </authorList>
    </citation>
    <scope>NUCLEOTIDE SEQUENCE [LARGE SCALE GENOMIC DNA]</scope>
    <source>
        <strain evidence="2 3">SCSIO 66989</strain>
    </source>
</reference>
<dbReference type="KEGG" id="acoa:RB602_00480"/>
<proteinExistence type="predicted"/>
<dbReference type="SMART" id="SM01034">
    <property type="entry name" value="BLUF"/>
    <property type="match status" value="1"/>
</dbReference>
<dbReference type="PROSITE" id="PS50925">
    <property type="entry name" value="BLUF"/>
    <property type="match status" value="1"/>
</dbReference>
<dbReference type="EMBL" id="CP136594">
    <property type="protein sequence ID" value="WOE75229.1"/>
    <property type="molecule type" value="Genomic_DNA"/>
</dbReference>
<name>A0AA97HZY3_9SPHN</name>
<dbReference type="AlphaFoldDB" id="A0AA97HZY3"/>
<protein>
    <submittedName>
        <fullName evidence="2">BLUF domain-containing protein</fullName>
    </submittedName>
</protein>
<dbReference type="InterPro" id="IPR007024">
    <property type="entry name" value="BLUF_domain"/>
</dbReference>
<dbReference type="Pfam" id="PF04940">
    <property type="entry name" value="BLUF"/>
    <property type="match status" value="1"/>
</dbReference>
<evidence type="ECO:0000313" key="3">
    <source>
        <dbReference type="Proteomes" id="UP001302429"/>
    </source>
</evidence>
<feature type="domain" description="BLUF" evidence="1">
    <location>
        <begin position="1"/>
        <end position="92"/>
    </location>
</feature>
<dbReference type="GO" id="GO:0009882">
    <property type="term" value="F:blue light photoreceptor activity"/>
    <property type="evidence" value="ECO:0007669"/>
    <property type="project" value="InterPro"/>
</dbReference>
<evidence type="ECO:0000259" key="1">
    <source>
        <dbReference type="PROSITE" id="PS50925"/>
    </source>
</evidence>
<dbReference type="GO" id="GO:0071949">
    <property type="term" value="F:FAD binding"/>
    <property type="evidence" value="ECO:0007669"/>
    <property type="project" value="InterPro"/>
</dbReference>